<dbReference type="SUPFAM" id="SSF46785">
    <property type="entry name" value="Winged helix' DNA-binding domain"/>
    <property type="match status" value="1"/>
</dbReference>
<gene>
    <name evidence="4" type="ORF">BK123_10190</name>
</gene>
<dbReference type="PIRSF" id="PIRSF016838">
    <property type="entry name" value="PafC"/>
    <property type="match status" value="1"/>
</dbReference>
<dbReference type="Proteomes" id="UP000187074">
    <property type="component" value="Unassembled WGS sequence"/>
</dbReference>
<feature type="domain" description="WYL" evidence="2">
    <location>
        <begin position="139"/>
        <end position="201"/>
    </location>
</feature>
<dbReference type="InterPro" id="IPR026881">
    <property type="entry name" value="WYL_dom"/>
</dbReference>
<dbReference type="GO" id="GO:0003677">
    <property type="term" value="F:DNA binding"/>
    <property type="evidence" value="ECO:0007669"/>
    <property type="project" value="UniProtKB-KW"/>
</dbReference>
<name>A0A1R1B3C4_PAELA</name>
<dbReference type="RefSeq" id="WP_076322290.1">
    <property type="nucleotide sequence ID" value="NZ_MRTF01000003.1"/>
</dbReference>
<dbReference type="InterPro" id="IPR013196">
    <property type="entry name" value="HTH_11"/>
</dbReference>
<dbReference type="InterPro" id="IPR051534">
    <property type="entry name" value="CBASS_pafABC_assoc_protein"/>
</dbReference>
<comment type="caution">
    <text evidence="4">The sequence shown here is derived from an EMBL/GenBank/DDBJ whole genome shotgun (WGS) entry which is preliminary data.</text>
</comment>
<sequence length="314" mass="36262">MSKAKQLMDVIMYANAKRSFTAQEVADEFGVSVRTAHRYLTEISDMGVPLYTEQGRHGGYRTLKSRVLPPILFDEDEVFAIFFAFQALKRYTSLPFELNIDSASRKLLAGFPEDTKMMISRLESVLTFWSPSRTAGSPYLKDVIEAALHQRAVRISYRSKSGTSDREVLPIGVYAQDGLWYMPAVEHQKEGVRVFRMDRMEFLALTDHTYEVDFSMQEWLEDYPIREPVRLYAELTREGARQCESIAWLENEVVMQDEHQGIVDTIVDRNDFEYVAQVFLRLGMEAKVIEPQEIVDMLREKARQLSLHYGVADT</sequence>
<evidence type="ECO:0000259" key="3">
    <source>
        <dbReference type="Pfam" id="PF25583"/>
    </source>
</evidence>
<evidence type="ECO:0000313" key="5">
    <source>
        <dbReference type="Proteomes" id="UP000187074"/>
    </source>
</evidence>
<reference evidence="4 5" key="1">
    <citation type="submission" date="2016-11" db="EMBL/GenBank/DDBJ databases">
        <title>Paenibacillus species isolates.</title>
        <authorList>
            <person name="Beno S.M."/>
        </authorList>
    </citation>
    <scope>NUCLEOTIDE SEQUENCE [LARGE SCALE GENOMIC DNA]</scope>
    <source>
        <strain evidence="4 5">FSL F4-0100</strain>
    </source>
</reference>
<evidence type="ECO:0000313" key="4">
    <source>
        <dbReference type="EMBL" id="OME93616.1"/>
    </source>
</evidence>
<dbReference type="AlphaFoldDB" id="A0A1R1B3C4"/>
<dbReference type="STRING" id="1401.BK123_10190"/>
<dbReference type="Pfam" id="PF13280">
    <property type="entry name" value="WYL"/>
    <property type="match status" value="1"/>
</dbReference>
<dbReference type="OrthoDB" id="9815009at2"/>
<dbReference type="InterPro" id="IPR036388">
    <property type="entry name" value="WH-like_DNA-bd_sf"/>
</dbReference>
<dbReference type="Pfam" id="PF08279">
    <property type="entry name" value="HTH_11"/>
    <property type="match status" value="1"/>
</dbReference>
<organism evidence="4 5">
    <name type="scientific">Paenibacillus lautus</name>
    <name type="common">Bacillus lautus</name>
    <dbReference type="NCBI Taxonomy" id="1401"/>
    <lineage>
        <taxon>Bacteria</taxon>
        <taxon>Bacillati</taxon>
        <taxon>Bacillota</taxon>
        <taxon>Bacilli</taxon>
        <taxon>Bacillales</taxon>
        <taxon>Paenibacillaceae</taxon>
        <taxon>Paenibacillus</taxon>
    </lineage>
</organism>
<proteinExistence type="predicted"/>
<dbReference type="PANTHER" id="PTHR34580">
    <property type="match status" value="1"/>
</dbReference>
<dbReference type="InterPro" id="IPR057727">
    <property type="entry name" value="WCX_dom"/>
</dbReference>
<evidence type="ECO:0000259" key="1">
    <source>
        <dbReference type="Pfam" id="PF08279"/>
    </source>
</evidence>
<protein>
    <submittedName>
        <fullName evidence="4">DNA-binding transcriptional regulator</fullName>
    </submittedName>
</protein>
<dbReference type="InterPro" id="IPR036390">
    <property type="entry name" value="WH_DNA-bd_sf"/>
</dbReference>
<dbReference type="Gene3D" id="1.10.10.10">
    <property type="entry name" value="Winged helix-like DNA-binding domain superfamily/Winged helix DNA-binding domain"/>
    <property type="match status" value="1"/>
</dbReference>
<dbReference type="PANTHER" id="PTHR34580:SF9">
    <property type="entry name" value="SLL5097 PROTEIN"/>
    <property type="match status" value="1"/>
</dbReference>
<dbReference type="InterPro" id="IPR028349">
    <property type="entry name" value="PafC-like"/>
</dbReference>
<feature type="domain" description="WCX" evidence="3">
    <location>
        <begin position="228"/>
        <end position="305"/>
    </location>
</feature>
<dbReference type="EMBL" id="MRTF01000003">
    <property type="protein sequence ID" value="OME93616.1"/>
    <property type="molecule type" value="Genomic_DNA"/>
</dbReference>
<evidence type="ECO:0000259" key="2">
    <source>
        <dbReference type="Pfam" id="PF13280"/>
    </source>
</evidence>
<accession>A0A1R1B3C4</accession>
<dbReference type="PROSITE" id="PS52050">
    <property type="entry name" value="WYL"/>
    <property type="match status" value="1"/>
</dbReference>
<feature type="domain" description="Helix-turn-helix type 11" evidence="1">
    <location>
        <begin position="15"/>
        <end position="61"/>
    </location>
</feature>
<keyword evidence="4" id="KW-0238">DNA-binding</keyword>
<dbReference type="Pfam" id="PF25583">
    <property type="entry name" value="WCX"/>
    <property type="match status" value="1"/>
</dbReference>